<dbReference type="PROSITE" id="PS50005">
    <property type="entry name" value="TPR"/>
    <property type="match status" value="1"/>
</dbReference>
<dbReference type="PANTHER" id="PTHR45586">
    <property type="entry name" value="TPR REPEAT-CONTAINING PROTEIN PA4667"/>
    <property type="match status" value="1"/>
</dbReference>
<dbReference type="InterPro" id="IPR008410">
    <property type="entry name" value="BCSC_C"/>
</dbReference>
<evidence type="ECO:0000256" key="7">
    <source>
        <dbReference type="SAM" id="SignalP"/>
    </source>
</evidence>
<dbReference type="InterPro" id="IPR051012">
    <property type="entry name" value="CellSynth/LPSAsmb/PSIAsmb"/>
</dbReference>
<accession>A0ABY4VVH9</accession>
<name>A0ABY4VVH9_9BURK</name>
<evidence type="ECO:0000256" key="1">
    <source>
        <dbReference type="ARBA" id="ARBA00005186"/>
    </source>
</evidence>
<feature type="chain" id="PRO_5046368282" evidence="7">
    <location>
        <begin position="23"/>
        <end position="1276"/>
    </location>
</feature>
<evidence type="ECO:0000313" key="9">
    <source>
        <dbReference type="EMBL" id="USE81187.1"/>
    </source>
</evidence>
<dbReference type="PANTHER" id="PTHR45586:SF1">
    <property type="entry name" value="LIPOPOLYSACCHARIDE ASSEMBLY PROTEIN B"/>
    <property type="match status" value="1"/>
</dbReference>
<feature type="domain" description="Cellulose synthase operon C C-terminal" evidence="8">
    <location>
        <begin position="923"/>
        <end position="1257"/>
    </location>
</feature>
<evidence type="ECO:0000313" key="10">
    <source>
        <dbReference type="Proteomes" id="UP001056648"/>
    </source>
</evidence>
<dbReference type="InterPro" id="IPR019734">
    <property type="entry name" value="TPR_rpt"/>
</dbReference>
<keyword evidence="5" id="KW-0135">Cellulose biosynthesis</keyword>
<comment type="pathway">
    <text evidence="1">Glycan metabolism; bacterial cellulose biosynthesis.</text>
</comment>
<evidence type="ECO:0000256" key="4">
    <source>
        <dbReference type="ARBA" id="ARBA00022803"/>
    </source>
</evidence>
<keyword evidence="2 7" id="KW-0732">Signal</keyword>
<feature type="signal peptide" evidence="7">
    <location>
        <begin position="1"/>
        <end position="22"/>
    </location>
</feature>
<dbReference type="InterPro" id="IPR011990">
    <property type="entry name" value="TPR-like_helical_dom_sf"/>
</dbReference>
<organism evidence="9 10">
    <name type="scientific">Cupriavidus gilardii</name>
    <dbReference type="NCBI Taxonomy" id="82541"/>
    <lineage>
        <taxon>Bacteria</taxon>
        <taxon>Pseudomonadati</taxon>
        <taxon>Pseudomonadota</taxon>
        <taxon>Betaproteobacteria</taxon>
        <taxon>Burkholderiales</taxon>
        <taxon>Burkholderiaceae</taxon>
        <taxon>Cupriavidus</taxon>
    </lineage>
</organism>
<dbReference type="PROSITE" id="PS50293">
    <property type="entry name" value="TPR_REGION"/>
    <property type="match status" value="1"/>
</dbReference>
<dbReference type="RefSeq" id="WP_252253704.1">
    <property type="nucleotide sequence ID" value="NZ_CP098736.1"/>
</dbReference>
<keyword evidence="10" id="KW-1185">Reference proteome</keyword>
<dbReference type="PRINTS" id="PR01441">
    <property type="entry name" value="CELLSNTHASEC"/>
</dbReference>
<evidence type="ECO:0000256" key="6">
    <source>
        <dbReference type="PROSITE-ProRule" id="PRU00339"/>
    </source>
</evidence>
<dbReference type="Proteomes" id="UP001056648">
    <property type="component" value="Chromosome 2"/>
</dbReference>
<keyword evidence="4 6" id="KW-0802">TPR repeat</keyword>
<dbReference type="EMBL" id="CP098736">
    <property type="protein sequence ID" value="USE81187.1"/>
    <property type="molecule type" value="Genomic_DNA"/>
</dbReference>
<dbReference type="Pfam" id="PF13432">
    <property type="entry name" value="TPR_16"/>
    <property type="match status" value="1"/>
</dbReference>
<reference evidence="9" key="1">
    <citation type="submission" date="2022-06" db="EMBL/GenBank/DDBJ databases">
        <title>Complete genome sequence and characterization of Cupriavidus gilardii QJ1 isolated from contaminating cells.</title>
        <authorList>
            <person name="Qi J."/>
        </authorList>
    </citation>
    <scope>NUCLEOTIDE SEQUENCE</scope>
    <source>
        <strain evidence="9">QJ1</strain>
    </source>
</reference>
<sequence length="1276" mass="140057">MSRSPLISAAAVLLVPALPATAQTAAAPAVAPSINAELARLLSSARMWEAKNRADLARNALDKILTIEPQQPDALLLLAQIELRSNRPAEAQRILQRLRQHHPKHPATRELEDSYRIATQDKREMATVRMLARGGNEKEALERLQKLFPDGPPQGELGIDYYRILAGTDAGRPRAIAELRRQLAQRPDDARLALVLGDLLTDRPATRAEGLGLLYRLSQRTDADRKTALDIWRRTLYRVSDDPAYAVWFERYLQEVPDDDIARQTLAELEARREAHRRMLADPAYQARQRGLRQLERGNLAEAQAAFEQAMRTRGNDAEVVGGLGLVRLREGRHDEARALFSRALQLDPEQRNKWRSLLDTATFWGTIARARLAGTQGKPGEAETLARQALARQPDNADALVILADALVAQQREAEAETLLRQQLAGRTPDPGALRRLVTLLQNNGRGAEIDPLLAATEARLQTSPANAQTLRQLRAELLTRQADQLLAERRASPAIARLEEALRLTPDAPWTRYTLARAYRDLGLPALGRETMDEGLRLAPNADMRHASALYLNSVDDPDAAAALLAQIPEAERTEGMRELGGNLRAQQLLRQGRLALAAGRPDEARALLRQAAQATRADPQMLATVGREAIALGESDYGLGLVQQWLAAHPDDPAIGVRLRYGELLAAAGRDEALRAWLEDLRDRDMQSRGQRGAFEPAQRAALGDQALRLALRDADRRLDDDDAAGALRVLAAVPAEQQQDPRWSLALADVRERQGDLDGAAAAARTVLARNPDDADARLTLARLAERGGRNDEALRIVREVLAGTAEDDIDTRLSAARRLTALRRESEAAAVVEPLRQRYPQRADIVVQQGRIAQSGGRFDDAASLYRRARTLEQADAAAPMAGGTAAQRALQDLDARRDGQVATATLFSRKSGDSGISELSATEIPLYVRIPHGYTGHAFFHADTVLLDAGTLRMDASSAEEFGQIAARGSAGIAPRGQSDKGVALAAGYAYNGAYDSWRADLGTTPLGFLQQSVVGGLRYRAELNRAAATIDVSRRAVTSSLISYAGAIDPASGERWGGVVRNGVTLGYSHDVGRGSVFATVGAGVLTGHNVRTNREFTVRAGFDWPLLQARHQRVTSGLVVNYWRYQENLRYYTFGHGGYYSPQRYLSLSVPLEWTGRRGAWSWRLGGSAGWSDTYEKDMPFYPTRADLQALSGNRTFGGGNGGGFSYTALAAVEYRFAPKWVAGMALQIDRSRDYAPNRAIAYLRYHFEPQRGPVPFPPEPVRPYSSY</sequence>
<dbReference type="SMART" id="SM00028">
    <property type="entry name" value="TPR"/>
    <property type="match status" value="11"/>
</dbReference>
<feature type="repeat" description="TPR" evidence="6">
    <location>
        <begin position="318"/>
        <end position="351"/>
    </location>
</feature>
<evidence type="ECO:0000256" key="5">
    <source>
        <dbReference type="ARBA" id="ARBA00022916"/>
    </source>
</evidence>
<dbReference type="InterPro" id="IPR003921">
    <property type="entry name" value="Cell_synth_C"/>
</dbReference>
<dbReference type="Gene3D" id="1.25.40.10">
    <property type="entry name" value="Tetratricopeptide repeat domain"/>
    <property type="match status" value="6"/>
</dbReference>
<evidence type="ECO:0000256" key="3">
    <source>
        <dbReference type="ARBA" id="ARBA00022737"/>
    </source>
</evidence>
<dbReference type="SUPFAM" id="SSF48452">
    <property type="entry name" value="TPR-like"/>
    <property type="match status" value="4"/>
</dbReference>
<evidence type="ECO:0000256" key="2">
    <source>
        <dbReference type="ARBA" id="ARBA00022729"/>
    </source>
</evidence>
<keyword evidence="3" id="KW-0677">Repeat</keyword>
<evidence type="ECO:0000259" key="8">
    <source>
        <dbReference type="Pfam" id="PF05420"/>
    </source>
</evidence>
<protein>
    <submittedName>
        <fullName evidence="9">Cellulose synthase subunit BcsC-related outer membrane protein</fullName>
    </submittedName>
</protein>
<dbReference type="Pfam" id="PF05420">
    <property type="entry name" value="BCSC_C"/>
    <property type="match status" value="1"/>
</dbReference>
<dbReference type="Pfam" id="PF14559">
    <property type="entry name" value="TPR_19"/>
    <property type="match status" value="3"/>
</dbReference>
<proteinExistence type="predicted"/>
<gene>
    <name evidence="9" type="ORF">NDR89_15835</name>
</gene>